<evidence type="ECO:0000313" key="12">
    <source>
        <dbReference type="Proteomes" id="UP000315164"/>
    </source>
</evidence>
<dbReference type="InterPro" id="IPR051258">
    <property type="entry name" value="Diverse_Substrate_Transporter"/>
</dbReference>
<keyword evidence="13" id="KW-1185">Reference proteome</keyword>
<keyword evidence="4 6" id="KW-1133">Transmembrane helix</keyword>
<dbReference type="STRING" id="75985.WC39_13335"/>
<evidence type="ECO:0000256" key="2">
    <source>
        <dbReference type="ARBA" id="ARBA00022475"/>
    </source>
</evidence>
<evidence type="ECO:0000313" key="11">
    <source>
        <dbReference type="Proteomes" id="UP000254802"/>
    </source>
</evidence>
<dbReference type="PANTHER" id="PTHR42920:SF24">
    <property type="entry name" value="AROMATIC AMINO ACID EXPORTER YDDG"/>
    <property type="match status" value="1"/>
</dbReference>
<comment type="subcellular location">
    <subcellularLocation>
        <location evidence="1">Cell membrane</location>
        <topology evidence="1">Multi-pass membrane protein</topology>
    </subcellularLocation>
</comment>
<keyword evidence="3 6" id="KW-0812">Transmembrane</keyword>
<sequence>MLYLLIATLIWASSFIVGKVAISAFDPVQIMQIRLTLAAFIALPFFIPAYKKIQKNQHIKVWLISFLTFPLYVILQFSGLKLTSAASAVALLGLNPLLTVLVGYFCFKKQATRLDFILSLFACLGILIMASGSDDSGSINVLGLLLVTLGSLSFIVGMYLSKEILQSVKVIDLTKIMLVQGAITALPITLLFAENWQLPTSLSAWASVAYLGIICTSLAILLWNKGISQSSPILAGILLALEPVFGLLMALVFLSEQLSLVTWVGIIIVICTALLSVLLPMMKRYKRLI</sequence>
<feature type="transmembrane region" description="Helical" evidence="6">
    <location>
        <begin position="62"/>
        <end position="79"/>
    </location>
</feature>
<keyword evidence="5 6" id="KW-0472">Membrane</keyword>
<protein>
    <submittedName>
        <fullName evidence="10">Multidrug DMT transporter permease</fullName>
    </submittedName>
    <submittedName>
        <fullName evidence="8">Putative DMT superfamily transporter inner membrane protein</fullName>
    </submittedName>
</protein>
<feature type="transmembrane region" description="Helical" evidence="6">
    <location>
        <begin position="235"/>
        <end position="254"/>
    </location>
</feature>
<feature type="transmembrane region" description="Helical" evidence="6">
    <location>
        <begin position="260"/>
        <end position="279"/>
    </location>
</feature>
<evidence type="ECO:0000259" key="7">
    <source>
        <dbReference type="Pfam" id="PF00892"/>
    </source>
</evidence>
<dbReference type="EMBL" id="UGPN01000002">
    <property type="protein sequence ID" value="STY59849.1"/>
    <property type="molecule type" value="Genomic_DNA"/>
</dbReference>
<proteinExistence type="predicted"/>
<dbReference type="AlphaFoldDB" id="A0A249A2S1"/>
<organism evidence="10 12">
    <name type="scientific">Mannheimia haemolytica</name>
    <name type="common">Pasteurella haemolytica</name>
    <dbReference type="NCBI Taxonomy" id="75985"/>
    <lineage>
        <taxon>Bacteria</taxon>
        <taxon>Pseudomonadati</taxon>
        <taxon>Pseudomonadota</taxon>
        <taxon>Gammaproteobacteria</taxon>
        <taxon>Pasteurellales</taxon>
        <taxon>Pasteurellaceae</taxon>
        <taxon>Mannheimia</taxon>
    </lineage>
</organism>
<evidence type="ECO:0000313" key="13">
    <source>
        <dbReference type="Proteomes" id="UP000318394"/>
    </source>
</evidence>
<feature type="transmembrane region" description="Helical" evidence="6">
    <location>
        <begin position="173"/>
        <end position="192"/>
    </location>
</feature>
<evidence type="ECO:0000256" key="4">
    <source>
        <dbReference type="ARBA" id="ARBA00022989"/>
    </source>
</evidence>
<dbReference type="Proteomes" id="UP000315164">
    <property type="component" value="Unassembled WGS sequence"/>
</dbReference>
<dbReference type="OrthoDB" id="9804865at2"/>
<feature type="domain" description="EamA" evidence="7">
    <location>
        <begin position="142"/>
        <end position="277"/>
    </location>
</feature>
<dbReference type="InterPro" id="IPR000620">
    <property type="entry name" value="EamA_dom"/>
</dbReference>
<dbReference type="Proteomes" id="UP000318394">
    <property type="component" value="Unassembled WGS sequence"/>
</dbReference>
<accession>A0A249A2S1</accession>
<dbReference type="PANTHER" id="PTHR42920">
    <property type="entry name" value="OS03G0707200 PROTEIN-RELATED"/>
    <property type="match status" value="1"/>
</dbReference>
<name>A0A249A2S1_MANHA</name>
<feature type="transmembrane region" description="Helical" evidence="6">
    <location>
        <begin position="139"/>
        <end position="161"/>
    </location>
</feature>
<reference evidence="8 11" key="1">
    <citation type="submission" date="2018-06" db="EMBL/GenBank/DDBJ databases">
        <authorList>
            <consortium name="Pathogen Informatics"/>
            <person name="Doyle S."/>
        </authorList>
    </citation>
    <scope>NUCLEOTIDE SEQUENCE [LARGE SCALE GENOMIC DNA]</scope>
    <source>
        <strain evidence="8 11">NCTC10638</strain>
    </source>
</reference>
<feature type="transmembrane region" description="Helical" evidence="6">
    <location>
        <begin position="33"/>
        <end position="50"/>
    </location>
</feature>
<dbReference type="GO" id="GO:0005886">
    <property type="term" value="C:plasma membrane"/>
    <property type="evidence" value="ECO:0007669"/>
    <property type="project" value="UniProtKB-SubCell"/>
</dbReference>
<evidence type="ECO:0000313" key="10">
    <source>
        <dbReference type="EMBL" id="TRB74566.1"/>
    </source>
</evidence>
<dbReference type="KEGG" id="mhay:VK67_13340"/>
<feature type="transmembrane region" description="Helical" evidence="6">
    <location>
        <begin position="114"/>
        <end position="133"/>
    </location>
</feature>
<dbReference type="KEGG" id="mhaq:WC39_13335"/>
<evidence type="ECO:0000256" key="5">
    <source>
        <dbReference type="ARBA" id="ARBA00023136"/>
    </source>
</evidence>
<dbReference type="Pfam" id="PF00892">
    <property type="entry name" value="EamA"/>
    <property type="match status" value="2"/>
</dbReference>
<reference evidence="12 13" key="2">
    <citation type="journal article" date="2019" name="Vet. Microbiol.">
        <title>Genetic characterization of susceptible and multi-drug resistant Mannheimia haemolytica isolated from high-risk stocker calves prior to and after antimicrobial metaphylaxis.</title>
        <authorList>
            <person name="Snyder E.R."/>
            <person name="Alvarez-Narvaez S."/>
            <person name="Credille B.C."/>
        </authorList>
    </citation>
    <scope>NUCLEOTIDE SEQUENCE [LARGE SCALE GENOMIC DNA]</scope>
    <source>
        <strain evidence="10 12">UGA-R5-128-1</strain>
        <strain evidence="9 13">UGA-R7-163-1</strain>
    </source>
</reference>
<dbReference type="InterPro" id="IPR037185">
    <property type="entry name" value="EmrE-like"/>
</dbReference>
<keyword evidence="2" id="KW-1003">Cell membrane</keyword>
<dbReference type="GeneID" id="67370321"/>
<dbReference type="Proteomes" id="UP000254802">
    <property type="component" value="Unassembled WGS sequence"/>
</dbReference>
<feature type="domain" description="EamA" evidence="7">
    <location>
        <begin position="2"/>
        <end position="129"/>
    </location>
</feature>
<dbReference type="RefSeq" id="WP_006248015.1">
    <property type="nucleotide sequence ID" value="NZ_CP011098.1"/>
</dbReference>
<evidence type="ECO:0000313" key="9">
    <source>
        <dbReference type="EMBL" id="TRB34028.1"/>
    </source>
</evidence>
<evidence type="ECO:0000256" key="6">
    <source>
        <dbReference type="SAM" id="Phobius"/>
    </source>
</evidence>
<evidence type="ECO:0000313" key="8">
    <source>
        <dbReference type="EMBL" id="STY59849.1"/>
    </source>
</evidence>
<dbReference type="EMBL" id="VAJB01000013">
    <property type="protein sequence ID" value="TRB74566.1"/>
    <property type="molecule type" value="Genomic_DNA"/>
</dbReference>
<dbReference type="SUPFAM" id="SSF103481">
    <property type="entry name" value="Multidrug resistance efflux transporter EmrE"/>
    <property type="match status" value="2"/>
</dbReference>
<evidence type="ECO:0000256" key="1">
    <source>
        <dbReference type="ARBA" id="ARBA00004651"/>
    </source>
</evidence>
<dbReference type="EMBL" id="VAJI01000055">
    <property type="protein sequence ID" value="TRB34028.1"/>
    <property type="molecule type" value="Genomic_DNA"/>
</dbReference>
<gene>
    <name evidence="10" type="ORF">FEA53_07865</name>
    <name evidence="9" type="ORF">FEB89_13230</name>
    <name evidence="8" type="ORF">NCTC10638_01030</name>
</gene>
<feature type="transmembrane region" description="Helical" evidence="6">
    <location>
        <begin position="204"/>
        <end position="223"/>
    </location>
</feature>
<feature type="transmembrane region" description="Helical" evidence="6">
    <location>
        <begin position="85"/>
        <end position="107"/>
    </location>
</feature>
<evidence type="ECO:0000256" key="3">
    <source>
        <dbReference type="ARBA" id="ARBA00022692"/>
    </source>
</evidence>